<feature type="transmembrane region" description="Helical" evidence="1">
    <location>
        <begin position="157"/>
        <end position="181"/>
    </location>
</feature>
<feature type="transmembrane region" description="Helical" evidence="1">
    <location>
        <begin position="97"/>
        <end position="121"/>
    </location>
</feature>
<proteinExistence type="predicted"/>
<reference evidence="2" key="1">
    <citation type="journal article" date="2020" name="ISME J.">
        <title>Gammaproteobacteria mediating utilization of methyl-, sulfur- and petroleum organic compounds in deep ocean hydrothermal plumes.</title>
        <authorList>
            <person name="Zhou Z."/>
            <person name="Liu Y."/>
            <person name="Pan J."/>
            <person name="Cron B.R."/>
            <person name="Toner B.M."/>
            <person name="Anantharaman K."/>
            <person name="Breier J.A."/>
            <person name="Dick G.J."/>
            <person name="Li M."/>
        </authorList>
    </citation>
    <scope>NUCLEOTIDE SEQUENCE</scope>
    <source>
        <strain evidence="2">SZUA-1515</strain>
    </source>
</reference>
<keyword evidence="1" id="KW-0472">Membrane</keyword>
<keyword evidence="1" id="KW-0812">Transmembrane</keyword>
<name>A0A832ZUT0_CALS0</name>
<dbReference type="Proteomes" id="UP000608579">
    <property type="component" value="Unassembled WGS sequence"/>
</dbReference>
<dbReference type="AlphaFoldDB" id="A0A832ZUT0"/>
<feature type="transmembrane region" description="Helical" evidence="1">
    <location>
        <begin position="20"/>
        <end position="42"/>
    </location>
</feature>
<sequence>MMRRLLLLLEESGISHKHRIKYASLATLVIILIFTLSSYQSITQEEAIALLKQFSELIQGRLTPYGIFLNNFLIALAMVIPVVGVGVAGFIIYQTGLVVSAMSVLSGVPALILVLIPFITFYGIPEMLAYGVAVSESVILTGQIIRGRFRGELKVLPLVIGVILILLVVASLVEYLLLVAIGELAGEMGIEMPV</sequence>
<feature type="transmembrane region" description="Helical" evidence="1">
    <location>
        <begin position="62"/>
        <end position="90"/>
    </location>
</feature>
<feature type="transmembrane region" description="Helical" evidence="1">
    <location>
        <begin position="127"/>
        <end position="145"/>
    </location>
</feature>
<keyword evidence="1" id="KW-1133">Transmembrane helix</keyword>
<evidence type="ECO:0000256" key="1">
    <source>
        <dbReference type="SAM" id="Phobius"/>
    </source>
</evidence>
<accession>A0A832ZUT0</accession>
<evidence type="ECO:0008006" key="4">
    <source>
        <dbReference type="Google" id="ProtNLM"/>
    </source>
</evidence>
<dbReference type="EMBL" id="DQVM01000029">
    <property type="protein sequence ID" value="HIQ29216.1"/>
    <property type="molecule type" value="Genomic_DNA"/>
</dbReference>
<protein>
    <recommendedName>
        <fullName evidence="4">Stage II sporulation protein M</fullName>
    </recommendedName>
</protein>
<comment type="caution">
    <text evidence="2">The sequence shown here is derived from an EMBL/GenBank/DDBJ whole genome shotgun (WGS) entry which is preliminary data.</text>
</comment>
<evidence type="ECO:0000313" key="2">
    <source>
        <dbReference type="EMBL" id="HIQ29216.1"/>
    </source>
</evidence>
<organism evidence="2 3">
    <name type="scientific">Caldiarchaeum subterraneum</name>
    <dbReference type="NCBI Taxonomy" id="311458"/>
    <lineage>
        <taxon>Archaea</taxon>
        <taxon>Nitrososphaerota</taxon>
        <taxon>Candidatus Caldarchaeales</taxon>
        <taxon>Candidatus Caldarchaeaceae</taxon>
        <taxon>Candidatus Caldarchaeum</taxon>
    </lineage>
</organism>
<gene>
    <name evidence="2" type="ORF">EYH45_01480</name>
</gene>
<evidence type="ECO:0000313" key="3">
    <source>
        <dbReference type="Proteomes" id="UP000608579"/>
    </source>
</evidence>